<dbReference type="AlphaFoldDB" id="A0A840NJ44"/>
<dbReference type="RefSeq" id="WP_184482705.1">
    <property type="nucleotide sequence ID" value="NZ_JACHIV010000001.1"/>
</dbReference>
<evidence type="ECO:0008006" key="4">
    <source>
        <dbReference type="Google" id="ProtNLM"/>
    </source>
</evidence>
<gene>
    <name evidence="2" type="ORF">BJ969_004978</name>
</gene>
<proteinExistence type="predicted"/>
<sequence>MAADDTPNQETEDQWILLVDPAWTPESDDARPPEEAVVGGWFVPADGTAQRFEPNPNYEPSSEDSATDPVDATLRLVVQGQAEGDALLATLRDAVLSIAVDEQGEAIVVPSPDDVPSVLAVTAPAHSARLDVPNFREVSTRELAEALPDEGVDVLLNPGAPSSMRLLASALKEAAGPAAAPAPEPPFRAEP</sequence>
<evidence type="ECO:0000313" key="2">
    <source>
        <dbReference type="EMBL" id="MBB5071890.1"/>
    </source>
</evidence>
<dbReference type="EMBL" id="JACHIV010000001">
    <property type="protein sequence ID" value="MBB5071890.1"/>
    <property type="molecule type" value="Genomic_DNA"/>
</dbReference>
<comment type="caution">
    <text evidence="2">The sequence shown here is derived from an EMBL/GenBank/DDBJ whole genome shotgun (WGS) entry which is preliminary data.</text>
</comment>
<organism evidence="2 3">
    <name type="scientific">Saccharopolyspora gloriosae</name>
    <dbReference type="NCBI Taxonomy" id="455344"/>
    <lineage>
        <taxon>Bacteria</taxon>
        <taxon>Bacillati</taxon>
        <taxon>Actinomycetota</taxon>
        <taxon>Actinomycetes</taxon>
        <taxon>Pseudonocardiales</taxon>
        <taxon>Pseudonocardiaceae</taxon>
        <taxon>Saccharopolyspora</taxon>
    </lineage>
</organism>
<evidence type="ECO:0000313" key="3">
    <source>
        <dbReference type="Proteomes" id="UP000580474"/>
    </source>
</evidence>
<keyword evidence="3" id="KW-1185">Reference proteome</keyword>
<protein>
    <recommendedName>
        <fullName evidence="4">Type VII secretion system-associated protein</fullName>
    </recommendedName>
</protein>
<accession>A0A840NJ44</accession>
<name>A0A840NJ44_9PSEU</name>
<dbReference type="Proteomes" id="UP000580474">
    <property type="component" value="Unassembled WGS sequence"/>
</dbReference>
<feature type="region of interest" description="Disordered" evidence="1">
    <location>
        <begin position="21"/>
        <end position="69"/>
    </location>
</feature>
<dbReference type="NCBIfam" id="NF033532">
    <property type="entry name" value="lone7para_assoc"/>
    <property type="match status" value="1"/>
</dbReference>
<reference evidence="2 3" key="1">
    <citation type="submission" date="2020-08" db="EMBL/GenBank/DDBJ databases">
        <title>Sequencing the genomes of 1000 actinobacteria strains.</title>
        <authorList>
            <person name="Klenk H.-P."/>
        </authorList>
    </citation>
    <scope>NUCLEOTIDE SEQUENCE [LARGE SCALE GENOMIC DNA]</scope>
    <source>
        <strain evidence="2 3">DSM 45582</strain>
    </source>
</reference>
<dbReference type="InterPro" id="IPR047659">
    <property type="entry name" value="T7SS_assoc"/>
</dbReference>
<evidence type="ECO:0000256" key="1">
    <source>
        <dbReference type="SAM" id="MobiDB-lite"/>
    </source>
</evidence>